<proteinExistence type="predicted"/>
<organism evidence="1 2">
    <name type="scientific">Gossypium arboreum</name>
    <name type="common">Tree cotton</name>
    <name type="synonym">Gossypium nanking</name>
    <dbReference type="NCBI Taxonomy" id="29729"/>
    <lineage>
        <taxon>Eukaryota</taxon>
        <taxon>Viridiplantae</taxon>
        <taxon>Streptophyta</taxon>
        <taxon>Embryophyta</taxon>
        <taxon>Tracheophyta</taxon>
        <taxon>Spermatophyta</taxon>
        <taxon>Magnoliopsida</taxon>
        <taxon>eudicotyledons</taxon>
        <taxon>Gunneridae</taxon>
        <taxon>Pentapetalae</taxon>
        <taxon>rosids</taxon>
        <taxon>malvids</taxon>
        <taxon>Malvales</taxon>
        <taxon>Malvaceae</taxon>
        <taxon>Malvoideae</taxon>
        <taxon>Gossypium</taxon>
    </lineage>
</organism>
<reference evidence="2" key="1">
    <citation type="submission" date="2014-09" db="EMBL/GenBank/DDBJ databases">
        <authorList>
            <person name="Mudge J."/>
            <person name="Ramaraj T."/>
            <person name="Lindquist I.E."/>
            <person name="Bharti A.K."/>
            <person name="Sundararajan A."/>
            <person name="Cameron C.T."/>
            <person name="Woodward J.E."/>
            <person name="May G.D."/>
            <person name="Brubaker C."/>
            <person name="Broadhvest J."/>
            <person name="Wilkins T.A."/>
        </authorList>
    </citation>
    <scope>NUCLEOTIDE SEQUENCE</scope>
    <source>
        <strain evidence="2">cv. AKA8401</strain>
    </source>
</reference>
<protein>
    <submittedName>
        <fullName evidence="1">Uncharacterized protein</fullName>
    </submittedName>
</protein>
<dbReference type="EMBL" id="KN399364">
    <property type="protein sequence ID" value="KHG13327.1"/>
    <property type="molecule type" value="Genomic_DNA"/>
</dbReference>
<evidence type="ECO:0000313" key="2">
    <source>
        <dbReference type="Proteomes" id="UP000032142"/>
    </source>
</evidence>
<dbReference type="Proteomes" id="UP000032142">
    <property type="component" value="Unassembled WGS sequence"/>
</dbReference>
<sequence length="50" mass="6157">MSEILVVSYELGDRYRSHPHYRQPSILLKVYFQTFGMYRLIRILFDLEYV</sequence>
<evidence type="ECO:0000313" key="1">
    <source>
        <dbReference type="EMBL" id="KHG13327.1"/>
    </source>
</evidence>
<keyword evidence="2" id="KW-1185">Reference proteome</keyword>
<accession>A0A0B0NL30</accession>
<dbReference type="AlphaFoldDB" id="A0A0B0NL30"/>
<gene>
    <name evidence="1" type="ORF">F383_19941</name>
</gene>
<name>A0A0B0NL30_GOSAR</name>